<name>A0ABY0CWN1_9DELT</name>
<evidence type="ECO:0000256" key="1">
    <source>
        <dbReference type="ARBA" id="ARBA00023015"/>
    </source>
</evidence>
<evidence type="ECO:0000313" key="4">
    <source>
        <dbReference type="EMBL" id="RVU48308.1"/>
    </source>
</evidence>
<gene>
    <name evidence="4" type="ORF">EA187_02400</name>
</gene>
<dbReference type="InterPro" id="IPR052362">
    <property type="entry name" value="HTH-GbsR_regulator"/>
</dbReference>
<dbReference type="InterPro" id="IPR036388">
    <property type="entry name" value="WH-like_DNA-bd_sf"/>
</dbReference>
<keyword evidence="1" id="KW-0805">Transcription regulation</keyword>
<evidence type="ECO:0000256" key="2">
    <source>
        <dbReference type="ARBA" id="ARBA00023125"/>
    </source>
</evidence>
<dbReference type="EMBL" id="SADD01000001">
    <property type="protein sequence ID" value="RVU48308.1"/>
    <property type="molecule type" value="Genomic_DNA"/>
</dbReference>
<dbReference type="Proteomes" id="UP000282926">
    <property type="component" value="Unassembled WGS sequence"/>
</dbReference>
<reference evidence="4 5" key="1">
    <citation type="submission" date="2019-01" db="EMBL/GenBank/DDBJ databases">
        <title>Lujinxingia litoralis gen. nov., sp. nov. and Lujinxingia sediminis gen. nov., sp. nov., new members in the order Bradymonadales, isolated from coastal sediment.</title>
        <authorList>
            <person name="Li C.-M."/>
        </authorList>
    </citation>
    <scope>NUCLEOTIDE SEQUENCE [LARGE SCALE GENOMIC DNA]</scope>
    <source>
        <strain evidence="4 5">SEH01</strain>
    </source>
</reference>
<protein>
    <recommendedName>
        <fullName evidence="6">MarR family transcriptional regulator</fullName>
    </recommendedName>
</protein>
<keyword evidence="3" id="KW-0804">Transcription</keyword>
<dbReference type="RefSeq" id="WP_127779043.1">
    <property type="nucleotide sequence ID" value="NZ_SADD01000001.1"/>
</dbReference>
<dbReference type="PANTHER" id="PTHR38465:SF2">
    <property type="entry name" value="HTH-TYPE TRANSCRIPTIONAL REGULATOR MMPR5"/>
    <property type="match status" value="1"/>
</dbReference>
<sequence>MNDAEIEFIERFGLLFEEDGAPRIAGRIFGLALIEDRALTLDDMAESLQVSKASISTNTRLLDGMGLLERTTVPGDRHTYYRLAPDAFEVSLARARRRMVTVLELLDDTIPGLPEDNIVARHRLTRMQRWHRFLVEDMDAMLIRWRERQEANCEEGADA</sequence>
<proteinExistence type="predicted"/>
<keyword evidence="2" id="KW-0238">DNA-binding</keyword>
<dbReference type="InterPro" id="IPR036390">
    <property type="entry name" value="WH_DNA-bd_sf"/>
</dbReference>
<dbReference type="SUPFAM" id="SSF46785">
    <property type="entry name" value="Winged helix' DNA-binding domain"/>
    <property type="match status" value="1"/>
</dbReference>
<dbReference type="Gene3D" id="1.10.10.10">
    <property type="entry name" value="Winged helix-like DNA-binding domain superfamily/Winged helix DNA-binding domain"/>
    <property type="match status" value="1"/>
</dbReference>
<comment type="caution">
    <text evidence="4">The sequence shown here is derived from an EMBL/GenBank/DDBJ whole genome shotgun (WGS) entry which is preliminary data.</text>
</comment>
<evidence type="ECO:0000256" key="3">
    <source>
        <dbReference type="ARBA" id="ARBA00023163"/>
    </source>
</evidence>
<evidence type="ECO:0000313" key="5">
    <source>
        <dbReference type="Proteomes" id="UP000282926"/>
    </source>
</evidence>
<keyword evidence="5" id="KW-1185">Reference proteome</keyword>
<accession>A0ABY0CWN1</accession>
<organism evidence="4 5">
    <name type="scientific">Lujinxingia sediminis</name>
    <dbReference type="NCBI Taxonomy" id="2480984"/>
    <lineage>
        <taxon>Bacteria</taxon>
        <taxon>Deltaproteobacteria</taxon>
        <taxon>Bradymonadales</taxon>
        <taxon>Lujinxingiaceae</taxon>
        <taxon>Lujinxingia</taxon>
    </lineage>
</organism>
<dbReference type="PANTHER" id="PTHR38465">
    <property type="entry name" value="HTH-TYPE TRANSCRIPTIONAL REGULATOR MJ1563-RELATED"/>
    <property type="match status" value="1"/>
</dbReference>
<evidence type="ECO:0008006" key="6">
    <source>
        <dbReference type="Google" id="ProtNLM"/>
    </source>
</evidence>